<gene>
    <name evidence="3" type="ORF">V0U35_04735</name>
</gene>
<accession>A0ABU7LWP5</accession>
<sequence>MKLTHLTALTAALALAACSGGNDTTDPETPEAINGEVEFSDGTSDESGGEGGNGDEAMTNEDYAAARDRILGRDTMEEGREDPEFTAACLSASNMNEDMCRCISRHSTANLTDRSRDFLLATLTENTQEAARLRGEMTMQEASQAGMFMVNSATTCAAEGHNQ</sequence>
<dbReference type="RefSeq" id="WP_330195507.1">
    <property type="nucleotide sequence ID" value="NZ_JAZDRO010000001.1"/>
</dbReference>
<feature type="region of interest" description="Disordered" evidence="1">
    <location>
        <begin position="21"/>
        <end position="64"/>
    </location>
</feature>
<reference evidence="3 4" key="1">
    <citation type="submission" date="2024-01" db="EMBL/GenBank/DDBJ databases">
        <title>Hyphobacterium bacterium isolated from marine sediment.</title>
        <authorList>
            <person name="Zhao S."/>
        </authorList>
    </citation>
    <scope>NUCLEOTIDE SEQUENCE [LARGE SCALE GENOMIC DNA]</scope>
    <source>
        <strain evidence="3 4">Y60-23</strain>
    </source>
</reference>
<protein>
    <recommendedName>
        <fullName evidence="5">Lipoprotein</fullName>
    </recommendedName>
</protein>
<dbReference type="EMBL" id="JAZDRO010000001">
    <property type="protein sequence ID" value="MEE2565978.1"/>
    <property type="molecule type" value="Genomic_DNA"/>
</dbReference>
<keyword evidence="4" id="KW-1185">Reference proteome</keyword>
<dbReference type="PROSITE" id="PS51257">
    <property type="entry name" value="PROKAR_LIPOPROTEIN"/>
    <property type="match status" value="1"/>
</dbReference>
<keyword evidence="2" id="KW-0732">Signal</keyword>
<evidence type="ECO:0000313" key="3">
    <source>
        <dbReference type="EMBL" id="MEE2565978.1"/>
    </source>
</evidence>
<organism evidence="3 4">
    <name type="scientific">Hyphobacterium marinum</name>
    <dbReference type="NCBI Taxonomy" id="3116574"/>
    <lineage>
        <taxon>Bacteria</taxon>
        <taxon>Pseudomonadati</taxon>
        <taxon>Pseudomonadota</taxon>
        <taxon>Alphaproteobacteria</taxon>
        <taxon>Maricaulales</taxon>
        <taxon>Maricaulaceae</taxon>
        <taxon>Hyphobacterium</taxon>
    </lineage>
</organism>
<evidence type="ECO:0000256" key="1">
    <source>
        <dbReference type="SAM" id="MobiDB-lite"/>
    </source>
</evidence>
<feature type="signal peptide" evidence="2">
    <location>
        <begin position="1"/>
        <end position="16"/>
    </location>
</feature>
<proteinExistence type="predicted"/>
<evidence type="ECO:0000256" key="2">
    <source>
        <dbReference type="SAM" id="SignalP"/>
    </source>
</evidence>
<comment type="caution">
    <text evidence="3">The sequence shown here is derived from an EMBL/GenBank/DDBJ whole genome shotgun (WGS) entry which is preliminary data.</text>
</comment>
<name>A0ABU7LWP5_9PROT</name>
<dbReference type="Proteomes" id="UP001310692">
    <property type="component" value="Unassembled WGS sequence"/>
</dbReference>
<evidence type="ECO:0000313" key="4">
    <source>
        <dbReference type="Proteomes" id="UP001310692"/>
    </source>
</evidence>
<evidence type="ECO:0008006" key="5">
    <source>
        <dbReference type="Google" id="ProtNLM"/>
    </source>
</evidence>
<feature type="chain" id="PRO_5047299270" description="Lipoprotein" evidence="2">
    <location>
        <begin position="17"/>
        <end position="163"/>
    </location>
</feature>